<keyword evidence="1" id="KW-0812">Transmembrane</keyword>
<keyword evidence="1" id="KW-0472">Membrane</keyword>
<keyword evidence="1" id="KW-1133">Transmembrane helix</keyword>
<reference evidence="2" key="1">
    <citation type="journal article" date="2015" name="Nature">
        <title>Complex archaea that bridge the gap between prokaryotes and eukaryotes.</title>
        <authorList>
            <person name="Spang A."/>
            <person name="Saw J.H."/>
            <person name="Jorgensen S.L."/>
            <person name="Zaremba-Niedzwiedzka K."/>
            <person name="Martijn J."/>
            <person name="Lind A.E."/>
            <person name="van Eijk R."/>
            <person name="Schleper C."/>
            <person name="Guy L."/>
            <person name="Ettema T.J."/>
        </authorList>
    </citation>
    <scope>NUCLEOTIDE SEQUENCE</scope>
</reference>
<dbReference type="EMBL" id="LAZR01000148">
    <property type="protein sequence ID" value="KKN86362.1"/>
    <property type="molecule type" value="Genomic_DNA"/>
</dbReference>
<name>A0A0F9UG99_9ZZZZ</name>
<organism evidence="2">
    <name type="scientific">marine sediment metagenome</name>
    <dbReference type="NCBI Taxonomy" id="412755"/>
    <lineage>
        <taxon>unclassified sequences</taxon>
        <taxon>metagenomes</taxon>
        <taxon>ecological metagenomes</taxon>
    </lineage>
</organism>
<protein>
    <submittedName>
        <fullName evidence="2">Uncharacterized protein</fullName>
    </submittedName>
</protein>
<dbReference type="AlphaFoldDB" id="A0A0F9UG99"/>
<sequence length="33" mass="3351">MSQRTYGILAGFAELVVFAAGAAVLILAASILI</sequence>
<gene>
    <name evidence="2" type="ORF">LCGC14_0269160</name>
</gene>
<comment type="caution">
    <text evidence="2">The sequence shown here is derived from an EMBL/GenBank/DDBJ whole genome shotgun (WGS) entry which is preliminary data.</text>
</comment>
<accession>A0A0F9UG99</accession>
<evidence type="ECO:0000313" key="2">
    <source>
        <dbReference type="EMBL" id="KKN86362.1"/>
    </source>
</evidence>
<evidence type="ECO:0000256" key="1">
    <source>
        <dbReference type="SAM" id="Phobius"/>
    </source>
</evidence>
<feature type="transmembrane region" description="Helical" evidence="1">
    <location>
        <begin position="6"/>
        <end position="32"/>
    </location>
</feature>
<proteinExistence type="predicted"/>